<evidence type="ECO:0000313" key="2">
    <source>
        <dbReference type="EMBL" id="PON54174.1"/>
    </source>
</evidence>
<protein>
    <submittedName>
        <fullName evidence="2">Uncharacterized protein</fullName>
    </submittedName>
</protein>
<name>A0A2P5BZF7_PARAD</name>
<dbReference type="Proteomes" id="UP000237105">
    <property type="component" value="Unassembled WGS sequence"/>
</dbReference>
<evidence type="ECO:0000313" key="3">
    <source>
        <dbReference type="Proteomes" id="UP000237105"/>
    </source>
</evidence>
<sequence>MSDLDVGVAEDCIVHPFLSFLNELSLSETFVLCKDLLPSVPLAASQLLSPSISTVSAKDGRKKNESNEPSSLASCLLLY</sequence>
<feature type="region of interest" description="Disordered" evidence="1">
    <location>
        <begin position="57"/>
        <end position="79"/>
    </location>
</feature>
<organism evidence="2 3">
    <name type="scientific">Parasponia andersonii</name>
    <name type="common">Sponia andersonii</name>
    <dbReference type="NCBI Taxonomy" id="3476"/>
    <lineage>
        <taxon>Eukaryota</taxon>
        <taxon>Viridiplantae</taxon>
        <taxon>Streptophyta</taxon>
        <taxon>Embryophyta</taxon>
        <taxon>Tracheophyta</taxon>
        <taxon>Spermatophyta</taxon>
        <taxon>Magnoliopsida</taxon>
        <taxon>eudicotyledons</taxon>
        <taxon>Gunneridae</taxon>
        <taxon>Pentapetalae</taxon>
        <taxon>rosids</taxon>
        <taxon>fabids</taxon>
        <taxon>Rosales</taxon>
        <taxon>Cannabaceae</taxon>
        <taxon>Parasponia</taxon>
    </lineage>
</organism>
<reference evidence="3" key="1">
    <citation type="submission" date="2016-06" db="EMBL/GenBank/DDBJ databases">
        <title>Parallel loss of symbiosis genes in relatives of nitrogen-fixing non-legume Parasponia.</title>
        <authorList>
            <person name="Van Velzen R."/>
            <person name="Holmer R."/>
            <person name="Bu F."/>
            <person name="Rutten L."/>
            <person name="Van Zeijl A."/>
            <person name="Liu W."/>
            <person name="Santuari L."/>
            <person name="Cao Q."/>
            <person name="Sharma T."/>
            <person name="Shen D."/>
            <person name="Roswanjaya Y."/>
            <person name="Wardhani T."/>
            <person name="Kalhor M.S."/>
            <person name="Jansen J."/>
            <person name="Van den Hoogen J."/>
            <person name="Gungor B."/>
            <person name="Hartog M."/>
            <person name="Hontelez J."/>
            <person name="Verver J."/>
            <person name="Yang W.-C."/>
            <person name="Schijlen E."/>
            <person name="Repin R."/>
            <person name="Schilthuizen M."/>
            <person name="Schranz E."/>
            <person name="Heidstra R."/>
            <person name="Miyata K."/>
            <person name="Fedorova E."/>
            <person name="Kohlen W."/>
            <person name="Bisseling T."/>
            <person name="Smit S."/>
            <person name="Geurts R."/>
        </authorList>
    </citation>
    <scope>NUCLEOTIDE SEQUENCE [LARGE SCALE GENOMIC DNA]</scope>
    <source>
        <strain evidence="3">cv. WU1-14</strain>
    </source>
</reference>
<gene>
    <name evidence="2" type="ORF">PanWU01x14_197230</name>
</gene>
<dbReference type="EMBL" id="JXTB01000198">
    <property type="protein sequence ID" value="PON54174.1"/>
    <property type="molecule type" value="Genomic_DNA"/>
</dbReference>
<keyword evidence="3" id="KW-1185">Reference proteome</keyword>
<accession>A0A2P5BZF7</accession>
<proteinExistence type="predicted"/>
<comment type="caution">
    <text evidence="2">The sequence shown here is derived from an EMBL/GenBank/DDBJ whole genome shotgun (WGS) entry which is preliminary data.</text>
</comment>
<dbReference type="AlphaFoldDB" id="A0A2P5BZF7"/>
<evidence type="ECO:0000256" key="1">
    <source>
        <dbReference type="SAM" id="MobiDB-lite"/>
    </source>
</evidence>